<dbReference type="EMBL" id="CADCWJ010000494">
    <property type="protein sequence ID" value="CAA9568803.1"/>
    <property type="molecule type" value="Genomic_DNA"/>
</dbReference>
<feature type="transmembrane region" description="Helical" evidence="1">
    <location>
        <begin position="96"/>
        <end position="112"/>
    </location>
</feature>
<evidence type="ECO:0000313" key="2">
    <source>
        <dbReference type="EMBL" id="CAA9568803.1"/>
    </source>
</evidence>
<evidence type="ECO:0000256" key="1">
    <source>
        <dbReference type="SAM" id="Phobius"/>
    </source>
</evidence>
<organism evidence="2">
    <name type="scientific">uncultured Thermomicrobiales bacterium</name>
    <dbReference type="NCBI Taxonomy" id="1645740"/>
    <lineage>
        <taxon>Bacteria</taxon>
        <taxon>Pseudomonadati</taxon>
        <taxon>Thermomicrobiota</taxon>
        <taxon>Thermomicrobia</taxon>
        <taxon>Thermomicrobiales</taxon>
        <taxon>environmental samples</taxon>
    </lineage>
</organism>
<name>A0A6J4V5Q4_9BACT</name>
<reference evidence="2" key="1">
    <citation type="submission" date="2020-02" db="EMBL/GenBank/DDBJ databases">
        <authorList>
            <person name="Meier V. D."/>
        </authorList>
    </citation>
    <scope>NUCLEOTIDE SEQUENCE</scope>
    <source>
        <strain evidence="2">AVDCRST_MAG87</strain>
    </source>
</reference>
<feature type="transmembrane region" description="Helical" evidence="1">
    <location>
        <begin position="60"/>
        <end position="84"/>
    </location>
</feature>
<feature type="transmembrane region" description="Helical" evidence="1">
    <location>
        <begin position="132"/>
        <end position="152"/>
    </location>
</feature>
<gene>
    <name evidence="2" type="ORF">AVDCRST_MAG87-2204</name>
</gene>
<dbReference type="AlphaFoldDB" id="A0A6J4V5Q4"/>
<accession>A0A6J4V5Q4</accession>
<keyword evidence="1" id="KW-1133">Transmembrane helix</keyword>
<proteinExistence type="predicted"/>
<keyword evidence="1" id="KW-0472">Membrane</keyword>
<keyword evidence="1" id="KW-0812">Transmembrane</keyword>
<feature type="transmembrane region" description="Helical" evidence="1">
    <location>
        <begin position="21"/>
        <end position="40"/>
    </location>
</feature>
<sequence length="173" mass="20435">MSSLRRLWNTFFGWYERHYTLNVGVAAGLFLLQLVHLYWLSADVVAQRLTGESYWEPTDIVRFLILIVDYTEIPALIATSLIYINELRRGWSWRNLLFLVFLNSQWFHIFWITDEFVVAEFGGEGGTALPGWLAWAAILIDYLELPVIVDTLRRFMEALRERRLDEFLREDLA</sequence>
<protein>
    <submittedName>
        <fullName evidence="2">Uncharacterized protein</fullName>
    </submittedName>
</protein>